<protein>
    <submittedName>
        <fullName evidence="2">Uncharacterized protein</fullName>
    </submittedName>
</protein>
<comment type="caution">
    <text evidence="2">The sequence shown here is derived from an EMBL/GenBank/DDBJ whole genome shotgun (WGS) entry which is preliminary data.</text>
</comment>
<name>A0A4Q4MKT3_9PLEO</name>
<dbReference type="Proteomes" id="UP000292402">
    <property type="component" value="Unassembled WGS sequence"/>
</dbReference>
<evidence type="ECO:0000256" key="1">
    <source>
        <dbReference type="SAM" id="MobiDB-lite"/>
    </source>
</evidence>
<gene>
    <name evidence="2" type="ORF">AA0114_g4696</name>
</gene>
<proteinExistence type="predicted"/>
<accession>A0A4Q4MKT3</accession>
<dbReference type="EMBL" id="PDXA01000013">
    <property type="protein sequence ID" value="RYN52799.1"/>
    <property type="molecule type" value="Genomic_DNA"/>
</dbReference>
<reference evidence="3" key="1">
    <citation type="journal article" date="2019" name="bioRxiv">
        <title>Genomics, evolutionary history and diagnostics of the Alternaria alternata species group including apple and Asian pear pathotypes.</title>
        <authorList>
            <person name="Armitage A.D."/>
            <person name="Cockerton H.M."/>
            <person name="Sreenivasaprasad S."/>
            <person name="Woodhall J.W."/>
            <person name="Lane C.R."/>
            <person name="Harrison R.J."/>
            <person name="Clarkson J.P."/>
        </authorList>
    </citation>
    <scope>NUCLEOTIDE SEQUENCE [LARGE SCALE GENOMIC DNA]</scope>
    <source>
        <strain evidence="3">FERA 1082</strain>
    </source>
</reference>
<evidence type="ECO:0000313" key="3">
    <source>
        <dbReference type="Proteomes" id="UP000292402"/>
    </source>
</evidence>
<dbReference type="AlphaFoldDB" id="A0A4Q4MKT3"/>
<feature type="region of interest" description="Disordered" evidence="1">
    <location>
        <begin position="17"/>
        <end position="49"/>
    </location>
</feature>
<organism evidence="2 3">
    <name type="scientific">Alternaria tenuissima</name>
    <dbReference type="NCBI Taxonomy" id="119927"/>
    <lineage>
        <taxon>Eukaryota</taxon>
        <taxon>Fungi</taxon>
        <taxon>Dikarya</taxon>
        <taxon>Ascomycota</taxon>
        <taxon>Pezizomycotina</taxon>
        <taxon>Dothideomycetes</taxon>
        <taxon>Pleosporomycetidae</taxon>
        <taxon>Pleosporales</taxon>
        <taxon>Pleosporineae</taxon>
        <taxon>Pleosporaceae</taxon>
        <taxon>Alternaria</taxon>
        <taxon>Alternaria sect. Alternaria</taxon>
        <taxon>Alternaria alternata complex</taxon>
    </lineage>
</organism>
<sequence length="49" mass="5461">MLISVPRDVKIVEKDEYKAKARTQEPSAVQTGLRLSPDDKRPAPKTSPL</sequence>
<evidence type="ECO:0000313" key="2">
    <source>
        <dbReference type="EMBL" id="RYN52799.1"/>
    </source>
</evidence>